<dbReference type="Pfam" id="PF07394">
    <property type="entry name" value="DUF1501"/>
    <property type="match status" value="1"/>
</dbReference>
<dbReference type="EMBL" id="CP043869">
    <property type="protein sequence ID" value="QEQ95982.1"/>
    <property type="molecule type" value="Genomic_DNA"/>
</dbReference>
<feature type="chain" id="PRO_5025070315" evidence="1">
    <location>
        <begin position="26"/>
        <end position="397"/>
    </location>
</feature>
<reference evidence="2 3" key="1">
    <citation type="journal article" date="2019" name="Biochem. Eng. J.">
        <title>Metabolic engineering of the marine bacteria Neptunomonas concharum for the production of acetoin and meso-2,3-butanediol from acetate.</title>
        <authorList>
            <person name="Li W."/>
            <person name="Pu N."/>
            <person name="Liu C.-X."/>
            <person name="Yuan Q.-P."/>
            <person name="Li Z.-J."/>
        </authorList>
    </citation>
    <scope>NUCLEOTIDE SEQUENCE [LARGE SCALE GENOMIC DNA]</scope>
    <source>
        <strain evidence="2 3">JCM17730</strain>
    </source>
</reference>
<sequence>MLKRRQLLACTLLTPLLPLVSPLLAAPSTSGTAPRYLLLVELHGGNDSLNTFIPINDKAYCTHRPTLAVPSDAQVTLTDTLAINAQMAVMEPIWAAGELALFPGVGYPQPNRSHFRSIEIWDTASDSNQILENGWLAELYKGHPLVKHFSAQGIVIGRNAAPMVGNDLPVLVMNNQKQFIRQAEKLKEISEQSKNATLKHMLNTYQSARAGAQTLKQGVNDEIMMGGMDTKDKGKVAKIAEFKRDLNEAANIIKGGHGAPVIKVALSGFDTHINQKNQHDQLLKALAEGLAFFRKTMKEAGLWDQILVMSYSEFGRRVTENGSQGTDHGTAATHFMMGGKVAGGVRTPMPSLSDLQNKDLKYTTDFRSLYASVAQQWLGIAPGPLLAGYPQLNIITL</sequence>
<dbReference type="PANTHER" id="PTHR43737">
    <property type="entry name" value="BLL7424 PROTEIN"/>
    <property type="match status" value="1"/>
</dbReference>
<dbReference type="AlphaFoldDB" id="A0A5P1R9L3"/>
<keyword evidence="1" id="KW-0732">Signal</keyword>
<dbReference type="Proteomes" id="UP000324760">
    <property type="component" value="Chromosome"/>
</dbReference>
<dbReference type="PANTHER" id="PTHR43737:SF1">
    <property type="entry name" value="DUF1501 DOMAIN-CONTAINING PROTEIN"/>
    <property type="match status" value="1"/>
</dbReference>
<gene>
    <name evidence="2" type="ORF">F0U83_04265</name>
</gene>
<proteinExistence type="predicted"/>
<evidence type="ECO:0000313" key="2">
    <source>
        <dbReference type="EMBL" id="QEQ95982.1"/>
    </source>
</evidence>
<dbReference type="KEGG" id="ncu:F0U83_04265"/>
<name>A0A5P1R9L3_9GAMM</name>
<keyword evidence="3" id="KW-1185">Reference proteome</keyword>
<evidence type="ECO:0000256" key="1">
    <source>
        <dbReference type="SAM" id="SignalP"/>
    </source>
</evidence>
<dbReference type="OrthoDB" id="9779968at2"/>
<dbReference type="InterPro" id="IPR010869">
    <property type="entry name" value="DUF1501"/>
</dbReference>
<dbReference type="RefSeq" id="WP_138988941.1">
    <property type="nucleotide sequence ID" value="NZ_CP043869.1"/>
</dbReference>
<feature type="signal peptide" evidence="1">
    <location>
        <begin position="1"/>
        <end position="25"/>
    </location>
</feature>
<accession>A0A5P1R9L3</accession>
<evidence type="ECO:0000313" key="3">
    <source>
        <dbReference type="Proteomes" id="UP000324760"/>
    </source>
</evidence>
<protein>
    <submittedName>
        <fullName evidence="2">DUF1501 domain-containing protein</fullName>
    </submittedName>
</protein>
<organism evidence="2 3">
    <name type="scientific">Neptunomonas concharum</name>
    <dbReference type="NCBI Taxonomy" id="1031538"/>
    <lineage>
        <taxon>Bacteria</taxon>
        <taxon>Pseudomonadati</taxon>
        <taxon>Pseudomonadota</taxon>
        <taxon>Gammaproteobacteria</taxon>
        <taxon>Oceanospirillales</taxon>
        <taxon>Oceanospirillaceae</taxon>
        <taxon>Neptunomonas</taxon>
    </lineage>
</organism>